<dbReference type="Proteomes" id="UP001331761">
    <property type="component" value="Unassembled WGS sequence"/>
</dbReference>
<comment type="caution">
    <text evidence="1">The sequence shown here is derived from an EMBL/GenBank/DDBJ whole genome shotgun (WGS) entry which is preliminary data.</text>
</comment>
<keyword evidence="2" id="KW-1185">Reference proteome</keyword>
<proteinExistence type="predicted"/>
<protein>
    <submittedName>
        <fullName evidence="1">Uncharacterized protein</fullName>
    </submittedName>
</protein>
<sequence>MRRGLLDGRYRLLQQHHQHEEAVKWYRERQEDELNNHCTKGDCGACVYGFQCDCEQDVQSRFSRLHVHASLMYAPSGMVDDLM</sequence>
<evidence type="ECO:0000313" key="2">
    <source>
        <dbReference type="Proteomes" id="UP001331761"/>
    </source>
</evidence>
<gene>
    <name evidence="1" type="ORF">GCK32_013676</name>
</gene>
<name>A0AAN8G2M4_TRICO</name>
<dbReference type="EMBL" id="WIXE01005515">
    <property type="protein sequence ID" value="KAK5982135.1"/>
    <property type="molecule type" value="Genomic_DNA"/>
</dbReference>
<dbReference type="AlphaFoldDB" id="A0AAN8G2M4"/>
<organism evidence="1 2">
    <name type="scientific">Trichostrongylus colubriformis</name>
    <name type="common">Black scour worm</name>
    <dbReference type="NCBI Taxonomy" id="6319"/>
    <lineage>
        <taxon>Eukaryota</taxon>
        <taxon>Metazoa</taxon>
        <taxon>Ecdysozoa</taxon>
        <taxon>Nematoda</taxon>
        <taxon>Chromadorea</taxon>
        <taxon>Rhabditida</taxon>
        <taxon>Rhabditina</taxon>
        <taxon>Rhabditomorpha</taxon>
        <taxon>Strongyloidea</taxon>
        <taxon>Trichostrongylidae</taxon>
        <taxon>Trichostrongylus</taxon>
    </lineage>
</organism>
<reference evidence="1 2" key="1">
    <citation type="submission" date="2019-10" db="EMBL/GenBank/DDBJ databases">
        <title>Assembly and Annotation for the nematode Trichostrongylus colubriformis.</title>
        <authorList>
            <person name="Martin J."/>
        </authorList>
    </citation>
    <scope>NUCLEOTIDE SEQUENCE [LARGE SCALE GENOMIC DNA]</scope>
    <source>
        <strain evidence="1">G859</strain>
        <tissue evidence="1">Whole worm</tissue>
    </source>
</reference>
<evidence type="ECO:0000313" key="1">
    <source>
        <dbReference type="EMBL" id="KAK5982135.1"/>
    </source>
</evidence>
<accession>A0AAN8G2M4</accession>